<dbReference type="STRING" id="379508.A5DXJ2"/>
<dbReference type="VEuPathDB" id="FungiDB:LELG_02079"/>
<dbReference type="Gene3D" id="1.10.30.10">
    <property type="entry name" value="High mobility group box domain"/>
    <property type="match status" value="1"/>
</dbReference>
<evidence type="ECO:0000256" key="3">
    <source>
        <dbReference type="SAM" id="Coils"/>
    </source>
</evidence>
<feature type="compositionally biased region" description="Basic and acidic residues" evidence="4">
    <location>
        <begin position="60"/>
        <end position="72"/>
    </location>
</feature>
<dbReference type="GO" id="GO:0005634">
    <property type="term" value="C:nucleus"/>
    <property type="evidence" value="ECO:0007669"/>
    <property type="project" value="UniProtKB-UniRule"/>
</dbReference>
<keyword evidence="3" id="KW-0175">Coiled coil</keyword>
<evidence type="ECO:0000256" key="4">
    <source>
        <dbReference type="SAM" id="MobiDB-lite"/>
    </source>
</evidence>
<dbReference type="Pfam" id="PF00505">
    <property type="entry name" value="HMG_box"/>
    <property type="match status" value="1"/>
</dbReference>
<dbReference type="InParanoid" id="A5DXJ2"/>
<feature type="DNA-binding region" description="HMG box" evidence="2">
    <location>
        <begin position="71"/>
        <end position="137"/>
    </location>
</feature>
<evidence type="ECO:0000256" key="1">
    <source>
        <dbReference type="ARBA" id="ARBA00023125"/>
    </source>
</evidence>
<evidence type="ECO:0000313" key="6">
    <source>
        <dbReference type="EMBL" id="EDK43900.1"/>
    </source>
</evidence>
<keyword evidence="1 2" id="KW-0238">DNA-binding</keyword>
<sequence length="187" mass="21784">MAQPPTPNVLDDTLVKSIKNGGSRRSMRKLILKTLASGGVGGSGTGSGSGLGALGNGHLIETKKPRDPDLPKRPSNAYLVFCEQEKERLKLDDPESKDLSRTMTEAWKSLSEEERRPYYKLYEDDRVRYQREMDEYNRKKEQKTKLRTRVRIKMRMVNKHRNGRRQKNWIMKRPKQKQRVKLTVKEK</sequence>
<feature type="region of interest" description="Disordered" evidence="4">
    <location>
        <begin position="160"/>
        <end position="187"/>
    </location>
</feature>
<dbReference type="KEGG" id="lel:PVL30_002052"/>
<feature type="compositionally biased region" description="Gly residues" evidence="4">
    <location>
        <begin position="38"/>
        <end position="55"/>
    </location>
</feature>
<gene>
    <name evidence="6" type="ORF">LELG_02079</name>
</gene>
<protein>
    <recommendedName>
        <fullName evidence="5">HMG box domain-containing protein</fullName>
    </recommendedName>
</protein>
<dbReference type="EMBL" id="CH981525">
    <property type="protein sequence ID" value="EDK43900.1"/>
    <property type="molecule type" value="Genomic_DNA"/>
</dbReference>
<evidence type="ECO:0000256" key="2">
    <source>
        <dbReference type="PROSITE-ProRule" id="PRU00267"/>
    </source>
</evidence>
<dbReference type="InterPro" id="IPR036910">
    <property type="entry name" value="HMG_box_dom_sf"/>
</dbReference>
<dbReference type="eggNOG" id="KOG0381">
    <property type="taxonomic scope" value="Eukaryota"/>
</dbReference>
<feature type="domain" description="HMG box" evidence="5">
    <location>
        <begin position="71"/>
        <end position="137"/>
    </location>
</feature>
<dbReference type="GeneID" id="5233971"/>
<keyword evidence="7" id="KW-1185">Reference proteome</keyword>
<dbReference type="InterPro" id="IPR009071">
    <property type="entry name" value="HMG_box_dom"/>
</dbReference>
<dbReference type="SMART" id="SM00398">
    <property type="entry name" value="HMG"/>
    <property type="match status" value="1"/>
</dbReference>
<dbReference type="PROSITE" id="PS50118">
    <property type="entry name" value="HMG_BOX_2"/>
    <property type="match status" value="1"/>
</dbReference>
<dbReference type="SUPFAM" id="SSF47095">
    <property type="entry name" value="HMG-box"/>
    <property type="match status" value="1"/>
</dbReference>
<dbReference type="PANTHER" id="PTHR48112:SF13">
    <property type="entry name" value="NON-HISTONE PROTEIN 10"/>
    <property type="match status" value="1"/>
</dbReference>
<evidence type="ECO:0000259" key="5">
    <source>
        <dbReference type="PROSITE" id="PS50118"/>
    </source>
</evidence>
<reference evidence="6 7" key="1">
    <citation type="journal article" date="2009" name="Nature">
        <title>Evolution of pathogenicity and sexual reproduction in eight Candida genomes.</title>
        <authorList>
            <person name="Butler G."/>
            <person name="Rasmussen M.D."/>
            <person name="Lin M.F."/>
            <person name="Santos M.A."/>
            <person name="Sakthikumar S."/>
            <person name="Munro C.A."/>
            <person name="Rheinbay E."/>
            <person name="Grabherr M."/>
            <person name="Forche A."/>
            <person name="Reedy J.L."/>
            <person name="Agrafioti I."/>
            <person name="Arnaud M.B."/>
            <person name="Bates S."/>
            <person name="Brown A.J."/>
            <person name="Brunke S."/>
            <person name="Costanzo M.C."/>
            <person name="Fitzpatrick D.A."/>
            <person name="de Groot P.W."/>
            <person name="Harris D."/>
            <person name="Hoyer L.L."/>
            <person name="Hube B."/>
            <person name="Klis F.M."/>
            <person name="Kodira C."/>
            <person name="Lennard N."/>
            <person name="Logue M.E."/>
            <person name="Martin R."/>
            <person name="Neiman A.M."/>
            <person name="Nikolaou E."/>
            <person name="Quail M.A."/>
            <person name="Quinn J."/>
            <person name="Santos M.C."/>
            <person name="Schmitzberger F.F."/>
            <person name="Sherlock G."/>
            <person name="Shah P."/>
            <person name="Silverstein K.A."/>
            <person name="Skrzypek M.S."/>
            <person name="Soll D."/>
            <person name="Staggs R."/>
            <person name="Stansfield I."/>
            <person name="Stumpf M.P."/>
            <person name="Sudbery P.E."/>
            <person name="Srikantha T."/>
            <person name="Zeng Q."/>
            <person name="Berman J."/>
            <person name="Berriman M."/>
            <person name="Heitman J."/>
            <person name="Gow N.A."/>
            <person name="Lorenz M.C."/>
            <person name="Birren B.W."/>
            <person name="Kellis M."/>
            <person name="Cuomo C.A."/>
        </authorList>
    </citation>
    <scope>NUCLEOTIDE SEQUENCE [LARGE SCALE GENOMIC DNA]</scope>
    <source>
        <strain evidence="7">ATCC 11503 / BCRC 21390 / CBS 2605 / JCM 1781 / NBRC 1676 / NRRL YB-4239</strain>
    </source>
</reference>
<dbReference type="GO" id="GO:0003677">
    <property type="term" value="F:DNA binding"/>
    <property type="evidence" value="ECO:0007669"/>
    <property type="project" value="UniProtKB-UniRule"/>
</dbReference>
<name>A5DXJ2_LODEL</name>
<proteinExistence type="predicted"/>
<organism evidence="6 7">
    <name type="scientific">Lodderomyces elongisporus (strain ATCC 11503 / CBS 2605 / JCM 1781 / NBRC 1676 / NRRL YB-4239)</name>
    <name type="common">Yeast</name>
    <name type="synonym">Saccharomyces elongisporus</name>
    <dbReference type="NCBI Taxonomy" id="379508"/>
    <lineage>
        <taxon>Eukaryota</taxon>
        <taxon>Fungi</taxon>
        <taxon>Dikarya</taxon>
        <taxon>Ascomycota</taxon>
        <taxon>Saccharomycotina</taxon>
        <taxon>Pichiomycetes</taxon>
        <taxon>Debaryomycetaceae</taxon>
        <taxon>Candida/Lodderomyces clade</taxon>
        <taxon>Lodderomyces</taxon>
    </lineage>
</organism>
<dbReference type="HOGENOM" id="CLU_1447939_0_0_1"/>
<feature type="region of interest" description="Disordered" evidence="4">
    <location>
        <begin position="36"/>
        <end position="74"/>
    </location>
</feature>
<accession>A5DXJ2</accession>
<keyword evidence="2" id="KW-0539">Nucleus</keyword>
<dbReference type="AlphaFoldDB" id="A5DXJ2"/>
<feature type="coiled-coil region" evidence="3">
    <location>
        <begin position="119"/>
        <end position="149"/>
    </location>
</feature>
<evidence type="ECO:0000313" key="7">
    <source>
        <dbReference type="Proteomes" id="UP000001996"/>
    </source>
</evidence>
<dbReference type="OrthoDB" id="10070927at2759"/>
<dbReference type="Proteomes" id="UP000001996">
    <property type="component" value="Unassembled WGS sequence"/>
</dbReference>
<dbReference type="InterPro" id="IPR050342">
    <property type="entry name" value="HMGB"/>
</dbReference>
<dbReference type="PANTHER" id="PTHR48112">
    <property type="entry name" value="HIGH MOBILITY GROUP PROTEIN DSP1"/>
    <property type="match status" value="1"/>
</dbReference>